<keyword evidence="5" id="KW-1185">Reference proteome</keyword>
<feature type="transmembrane region" description="Helical" evidence="1">
    <location>
        <begin position="72"/>
        <end position="97"/>
    </location>
</feature>
<evidence type="ECO:0000256" key="1">
    <source>
        <dbReference type="SAM" id="Phobius"/>
    </source>
</evidence>
<dbReference type="InterPro" id="IPR025698">
    <property type="entry name" value="2TM_dom"/>
</dbReference>
<comment type="caution">
    <text evidence="4">The sequence shown here is derived from an EMBL/GenBank/DDBJ whole genome shotgun (WGS) entry which is preliminary data.</text>
</comment>
<dbReference type="Proteomes" id="UP001597394">
    <property type="component" value="Unassembled WGS sequence"/>
</dbReference>
<evidence type="ECO:0000313" key="5">
    <source>
        <dbReference type="Proteomes" id="UP001597394"/>
    </source>
</evidence>
<feature type="transmembrane region" description="Helical" evidence="1">
    <location>
        <begin position="117"/>
        <end position="135"/>
    </location>
</feature>
<dbReference type="PANTHER" id="PTHR34220">
    <property type="entry name" value="SENSOR HISTIDINE KINASE YPDA"/>
    <property type="match status" value="1"/>
</dbReference>
<accession>A0ABW5K9R9</accession>
<reference evidence="5" key="1">
    <citation type="journal article" date="2019" name="Int. J. Syst. Evol. Microbiol.">
        <title>The Global Catalogue of Microorganisms (GCM) 10K type strain sequencing project: providing services to taxonomists for standard genome sequencing and annotation.</title>
        <authorList>
            <consortium name="The Broad Institute Genomics Platform"/>
            <consortium name="The Broad Institute Genome Sequencing Center for Infectious Disease"/>
            <person name="Wu L."/>
            <person name="Ma J."/>
        </authorList>
    </citation>
    <scope>NUCLEOTIDE SEQUENCE [LARGE SCALE GENOMIC DNA]</scope>
    <source>
        <strain evidence="5">KCTC 52204</strain>
    </source>
</reference>
<proteinExistence type="predicted"/>
<dbReference type="RefSeq" id="WP_255929782.1">
    <property type="nucleotide sequence ID" value="NZ_JANFQP010000002.1"/>
</dbReference>
<dbReference type="InterPro" id="IPR010559">
    <property type="entry name" value="Sig_transdc_His_kin_internal"/>
</dbReference>
<keyword evidence="1" id="KW-0812">Transmembrane</keyword>
<feature type="domain" description="2TM" evidence="3">
    <location>
        <begin position="357"/>
        <end position="432"/>
    </location>
</feature>
<feature type="domain" description="Signal transduction histidine kinase internal region" evidence="2">
    <location>
        <begin position="158"/>
        <end position="236"/>
    </location>
</feature>
<organism evidence="4 5">
    <name type="scientific">Kaistella montana</name>
    <dbReference type="NCBI Taxonomy" id="1849733"/>
    <lineage>
        <taxon>Bacteria</taxon>
        <taxon>Pseudomonadati</taxon>
        <taxon>Bacteroidota</taxon>
        <taxon>Flavobacteriia</taxon>
        <taxon>Flavobacteriales</taxon>
        <taxon>Weeksellaceae</taxon>
        <taxon>Chryseobacterium group</taxon>
        <taxon>Kaistella</taxon>
    </lineage>
</organism>
<keyword evidence="1" id="KW-1133">Transmembrane helix</keyword>
<name>A0ABW5K9R9_9FLAO</name>
<evidence type="ECO:0000259" key="3">
    <source>
        <dbReference type="Pfam" id="PF13239"/>
    </source>
</evidence>
<protein>
    <submittedName>
        <fullName evidence="4">2TM domain-containing protein</fullName>
    </submittedName>
</protein>
<dbReference type="Pfam" id="PF06580">
    <property type="entry name" value="His_kinase"/>
    <property type="match status" value="1"/>
</dbReference>
<feature type="transmembrane region" description="Helical" evidence="1">
    <location>
        <begin position="7"/>
        <end position="26"/>
    </location>
</feature>
<dbReference type="InterPro" id="IPR050640">
    <property type="entry name" value="Bact_2-comp_sensor_kinase"/>
</dbReference>
<evidence type="ECO:0000313" key="4">
    <source>
        <dbReference type="EMBL" id="MFD2545521.1"/>
    </source>
</evidence>
<dbReference type="PANTHER" id="PTHR34220:SF7">
    <property type="entry name" value="SENSOR HISTIDINE KINASE YPDA"/>
    <property type="match status" value="1"/>
</dbReference>
<gene>
    <name evidence="4" type="ORF">ACFSO8_08610</name>
</gene>
<sequence length="442" mass="51759">MNRKSLITISWITLFIGIFIFVFFSKEKTPEMFFLNIFIAGLYTFVLSLGNGWVNDTLSKRFSWVEETRKRVIFGIIATVLVNVVLVFFCNYVNFIIFQKQDFSGFFEGNMGFNNWFTINIALLISAILHAKSFMEEWKKSTRKEVVEQKLIAKSANAQFESLKNQLDPHFLFNSLNVLSALIDENPDQAQRFTASMSKIYRYVLEQKDKELVTVEEELDFAKTYCDLLKTRFEDSVNFEFQVDENVKKSFVVPLSLQLLLENCIKHNFATSQKPLNIKIYSEDGFLLIENNLMAREQVKESAGIGLSNIVQRYSLLTKQNVFIEKSKDFFRVKIPILTQKITAMTTQLSHEQMAYEKASKRVEELKGFYGNLISYCIFIPFLIFINFHTSPQYYWFWWPMLGWGIGLISHGIKTFGIGTDWEERQIKKYMEREEENAKKLK</sequence>
<evidence type="ECO:0000259" key="2">
    <source>
        <dbReference type="Pfam" id="PF06580"/>
    </source>
</evidence>
<feature type="transmembrane region" description="Helical" evidence="1">
    <location>
        <begin position="394"/>
        <end position="413"/>
    </location>
</feature>
<dbReference type="Pfam" id="PF13239">
    <property type="entry name" value="2TM"/>
    <property type="match status" value="1"/>
</dbReference>
<feature type="transmembrane region" description="Helical" evidence="1">
    <location>
        <begin position="32"/>
        <end position="51"/>
    </location>
</feature>
<keyword evidence="1" id="KW-0472">Membrane</keyword>
<feature type="transmembrane region" description="Helical" evidence="1">
    <location>
        <begin position="369"/>
        <end position="388"/>
    </location>
</feature>
<dbReference type="EMBL" id="JBHULG010000002">
    <property type="protein sequence ID" value="MFD2545521.1"/>
    <property type="molecule type" value="Genomic_DNA"/>
</dbReference>